<proteinExistence type="predicted"/>
<comment type="caution">
    <text evidence="1">The sequence shown here is derived from an EMBL/GenBank/DDBJ whole genome shotgun (WGS) entry which is preliminary data.</text>
</comment>
<gene>
    <name evidence="1" type="ORF">BKA14_004206</name>
</gene>
<accession>A0A7W7G1D2</accession>
<keyword evidence="2" id="KW-1185">Reference proteome</keyword>
<dbReference type="EMBL" id="JACHMF010000001">
    <property type="protein sequence ID" value="MBB4694058.1"/>
    <property type="molecule type" value="Genomic_DNA"/>
</dbReference>
<evidence type="ECO:0000313" key="1">
    <source>
        <dbReference type="EMBL" id="MBB4694058.1"/>
    </source>
</evidence>
<reference evidence="1 2" key="1">
    <citation type="submission" date="2020-08" db="EMBL/GenBank/DDBJ databases">
        <title>Sequencing the genomes of 1000 actinobacteria strains.</title>
        <authorList>
            <person name="Klenk H.-P."/>
        </authorList>
    </citation>
    <scope>NUCLEOTIDE SEQUENCE [LARGE SCALE GENOMIC DNA]</scope>
    <source>
        <strain evidence="1 2">DSM 45518</strain>
    </source>
</reference>
<organism evidence="1 2">
    <name type="scientific">Paractinoplanes abujensis</name>
    <dbReference type="NCBI Taxonomy" id="882441"/>
    <lineage>
        <taxon>Bacteria</taxon>
        <taxon>Bacillati</taxon>
        <taxon>Actinomycetota</taxon>
        <taxon>Actinomycetes</taxon>
        <taxon>Micromonosporales</taxon>
        <taxon>Micromonosporaceae</taxon>
        <taxon>Paractinoplanes</taxon>
    </lineage>
</organism>
<dbReference type="AlphaFoldDB" id="A0A7W7G1D2"/>
<evidence type="ECO:0000313" key="2">
    <source>
        <dbReference type="Proteomes" id="UP000542742"/>
    </source>
</evidence>
<name>A0A7W7G1D2_9ACTN</name>
<dbReference type="RefSeq" id="WP_184952604.1">
    <property type="nucleotide sequence ID" value="NZ_BOMC01000039.1"/>
</dbReference>
<dbReference type="Proteomes" id="UP000542742">
    <property type="component" value="Unassembled WGS sequence"/>
</dbReference>
<protein>
    <submittedName>
        <fullName evidence="1">Uncharacterized protein</fullName>
    </submittedName>
</protein>
<sequence length="282" mass="30858">MREPRAGLEIWQACRSGADDTVRDRLGEFRAFFRDHGSRLTGLKDPLCAASVGASLSAPFISVTDLMGLPREIVLDAVARMGTAEARAALLALAAASDGQLETLALRAAATMDGGGEPPWAEVAREPLRLLTTDRLRDRDDDRMEALIVAFRQGRYDAVFVMRFHPASLLTARILFLPETTRSAALADFTSGRGAADSYHFTRKLKITETRESMVGLVGGLLRENELNLRMGRGYPPDLDQLSRLADVEIVPAVLVLLRKFVLSAYGIGAWDDVDHGPLVWP</sequence>